<keyword evidence="1" id="KW-0805">Transcription regulation</keyword>
<gene>
    <name evidence="6" type="ORF">HUE56_02435</name>
</gene>
<dbReference type="PRINTS" id="PR00035">
    <property type="entry name" value="HTHGNTR"/>
</dbReference>
<dbReference type="Pfam" id="PF07702">
    <property type="entry name" value="UTRA"/>
    <property type="match status" value="1"/>
</dbReference>
<dbReference type="OrthoDB" id="5454556at2"/>
<dbReference type="InterPro" id="IPR050679">
    <property type="entry name" value="Bact_HTH_transcr_reg"/>
</dbReference>
<dbReference type="Gene3D" id="3.40.1410.10">
    <property type="entry name" value="Chorismate lyase-like"/>
    <property type="match status" value="1"/>
</dbReference>
<dbReference type="PROSITE" id="PS50949">
    <property type="entry name" value="HTH_GNTR"/>
    <property type="match status" value="1"/>
</dbReference>
<dbReference type="GO" id="GO:0003677">
    <property type="term" value="F:DNA binding"/>
    <property type="evidence" value="ECO:0007669"/>
    <property type="project" value="UniProtKB-KW"/>
</dbReference>
<evidence type="ECO:0000259" key="5">
    <source>
        <dbReference type="PROSITE" id="PS50949"/>
    </source>
</evidence>
<evidence type="ECO:0000256" key="4">
    <source>
        <dbReference type="SAM" id="MobiDB-lite"/>
    </source>
</evidence>
<dbReference type="InterPro" id="IPR000524">
    <property type="entry name" value="Tscrpt_reg_HTH_GntR"/>
</dbReference>
<evidence type="ECO:0000313" key="6">
    <source>
        <dbReference type="EMBL" id="QKS49383.1"/>
    </source>
</evidence>
<dbReference type="InterPro" id="IPR028978">
    <property type="entry name" value="Chorismate_lyase_/UTRA_dom_sf"/>
</dbReference>
<dbReference type="Proteomes" id="UP000509702">
    <property type="component" value="Plasmid unnamed2"/>
</dbReference>
<dbReference type="GO" id="GO:0003700">
    <property type="term" value="F:DNA-binding transcription factor activity"/>
    <property type="evidence" value="ECO:0007669"/>
    <property type="project" value="InterPro"/>
</dbReference>
<name>A0A6N1ACY9_9PROT</name>
<dbReference type="SMART" id="SM00345">
    <property type="entry name" value="HTH_GNTR"/>
    <property type="match status" value="1"/>
</dbReference>
<dbReference type="CDD" id="cd07377">
    <property type="entry name" value="WHTH_GntR"/>
    <property type="match status" value="1"/>
</dbReference>
<keyword evidence="6" id="KW-0614">Plasmid</keyword>
<keyword evidence="7" id="KW-1185">Reference proteome</keyword>
<proteinExistence type="predicted"/>
<evidence type="ECO:0000313" key="7">
    <source>
        <dbReference type="Proteomes" id="UP000509702"/>
    </source>
</evidence>
<dbReference type="PANTHER" id="PTHR44846">
    <property type="entry name" value="MANNOSYL-D-GLYCERATE TRANSPORT/METABOLISM SYSTEM REPRESSOR MNGR-RELATED"/>
    <property type="match status" value="1"/>
</dbReference>
<reference evidence="6 7" key="1">
    <citation type="submission" date="2020-06" db="EMBL/GenBank/DDBJ databases">
        <title>Complete genome of Azosprillum oryzae KACC14407.</title>
        <authorList>
            <person name="Kim M."/>
            <person name="Park Y.-J."/>
            <person name="Shin J.-H."/>
        </authorList>
    </citation>
    <scope>NUCLEOTIDE SEQUENCE [LARGE SCALE GENOMIC DNA]</scope>
    <source>
        <strain evidence="6 7">KACC 14407</strain>
        <plasmid evidence="6 7">unnamed2</plasmid>
    </source>
</reference>
<protein>
    <submittedName>
        <fullName evidence="6">UTRA domain-containing protein</fullName>
    </submittedName>
</protein>
<dbReference type="SUPFAM" id="SSF64288">
    <property type="entry name" value="Chorismate lyase-like"/>
    <property type="match status" value="1"/>
</dbReference>
<dbReference type="EMBL" id="CP054616">
    <property type="protein sequence ID" value="QKS49383.1"/>
    <property type="molecule type" value="Genomic_DNA"/>
</dbReference>
<dbReference type="AlphaFoldDB" id="A0A6N1ACY9"/>
<keyword evidence="3" id="KW-0804">Transcription</keyword>
<dbReference type="PANTHER" id="PTHR44846:SF16">
    <property type="entry name" value="TRANSCRIPTIONAL REGULATOR PHNF-RELATED"/>
    <property type="match status" value="1"/>
</dbReference>
<evidence type="ECO:0000256" key="2">
    <source>
        <dbReference type="ARBA" id="ARBA00023125"/>
    </source>
</evidence>
<evidence type="ECO:0000256" key="1">
    <source>
        <dbReference type="ARBA" id="ARBA00023015"/>
    </source>
</evidence>
<keyword evidence="2" id="KW-0238">DNA-binding</keyword>
<organism evidence="6 7">
    <name type="scientific">Azospirillum oryzae</name>
    <dbReference type="NCBI Taxonomy" id="286727"/>
    <lineage>
        <taxon>Bacteria</taxon>
        <taxon>Pseudomonadati</taxon>
        <taxon>Pseudomonadota</taxon>
        <taxon>Alphaproteobacteria</taxon>
        <taxon>Rhodospirillales</taxon>
        <taxon>Azospirillaceae</taxon>
        <taxon>Azospirillum</taxon>
    </lineage>
</organism>
<dbReference type="InterPro" id="IPR036388">
    <property type="entry name" value="WH-like_DNA-bd_sf"/>
</dbReference>
<geneLocation type="plasmid" evidence="6 7">
    <name>unnamed2</name>
</geneLocation>
<dbReference type="InterPro" id="IPR011663">
    <property type="entry name" value="UTRA"/>
</dbReference>
<feature type="domain" description="HTH gntR-type" evidence="5">
    <location>
        <begin position="66"/>
        <end position="134"/>
    </location>
</feature>
<accession>A0A6N1ACY9</accession>
<evidence type="ECO:0000256" key="3">
    <source>
        <dbReference type="ARBA" id="ARBA00023163"/>
    </source>
</evidence>
<dbReference type="SUPFAM" id="SSF46785">
    <property type="entry name" value="Winged helix' DNA-binding domain"/>
    <property type="match status" value="1"/>
</dbReference>
<feature type="region of interest" description="Disordered" evidence="4">
    <location>
        <begin position="26"/>
        <end position="60"/>
    </location>
</feature>
<dbReference type="Pfam" id="PF00392">
    <property type="entry name" value="GntR"/>
    <property type="match status" value="1"/>
</dbReference>
<dbReference type="SMART" id="SM00866">
    <property type="entry name" value="UTRA"/>
    <property type="match status" value="1"/>
</dbReference>
<dbReference type="KEGG" id="aoz:HUE56_02435"/>
<dbReference type="InterPro" id="IPR036390">
    <property type="entry name" value="WH_DNA-bd_sf"/>
</dbReference>
<sequence length="303" mass="33257">MYIHYRRNVTSQRGAESGVQGLVRQNLTGKDRGGGPASQPDDPVQGGLTLDGSPGGSLDGALDGRGPLFDQIKRAVAGQILRGRWQAGQRLPNEAELSSLYGVSRQTVHKAIALLAREGFLVRRRRAGTFVATSRRDRFALPIEDIGDVVAREGRVYEFRIRDRRTLRNGEGIRWPDLPDGTPILTLECLHFSDGTPIQHERRLVNLDVVPEVIDEPFDVVAPSRWLVERVPWSSADHTVRAVNATAEMAALLGVEAGTACLSIRRQTMHLSRPVTLVHFLSVGDRFSLSGSSITDSATELNL</sequence>
<dbReference type="Gene3D" id="1.10.10.10">
    <property type="entry name" value="Winged helix-like DNA-binding domain superfamily/Winged helix DNA-binding domain"/>
    <property type="match status" value="1"/>
</dbReference>